<dbReference type="Proteomes" id="UP000886595">
    <property type="component" value="Unassembled WGS sequence"/>
</dbReference>
<feature type="compositionally biased region" description="Acidic residues" evidence="1">
    <location>
        <begin position="83"/>
        <end position="98"/>
    </location>
</feature>
<feature type="region of interest" description="Disordered" evidence="1">
    <location>
        <begin position="69"/>
        <end position="128"/>
    </location>
</feature>
<evidence type="ECO:0000313" key="3">
    <source>
        <dbReference type="Proteomes" id="UP000886595"/>
    </source>
</evidence>
<protein>
    <submittedName>
        <fullName evidence="2">Uncharacterized protein</fullName>
    </submittedName>
</protein>
<feature type="compositionally biased region" description="Basic and acidic residues" evidence="1">
    <location>
        <begin position="167"/>
        <end position="181"/>
    </location>
</feature>
<comment type="caution">
    <text evidence="2">The sequence shown here is derived from an EMBL/GenBank/DDBJ whole genome shotgun (WGS) entry which is preliminary data.</text>
</comment>
<evidence type="ECO:0000256" key="1">
    <source>
        <dbReference type="SAM" id="MobiDB-lite"/>
    </source>
</evidence>
<accession>A0A8X7SB01</accession>
<dbReference type="EMBL" id="JAAMPC010000007">
    <property type="protein sequence ID" value="KAG2302808.1"/>
    <property type="molecule type" value="Genomic_DNA"/>
</dbReference>
<feature type="compositionally biased region" description="Basic and acidic residues" evidence="1">
    <location>
        <begin position="99"/>
        <end position="112"/>
    </location>
</feature>
<evidence type="ECO:0000313" key="2">
    <source>
        <dbReference type="EMBL" id="KAG2302808.1"/>
    </source>
</evidence>
<proteinExistence type="predicted"/>
<dbReference type="AlphaFoldDB" id="A0A8X7SB01"/>
<reference evidence="2 3" key="1">
    <citation type="submission" date="2020-02" db="EMBL/GenBank/DDBJ databases">
        <authorList>
            <person name="Ma Q."/>
            <person name="Huang Y."/>
            <person name="Song X."/>
            <person name="Pei D."/>
        </authorList>
    </citation>
    <scope>NUCLEOTIDE SEQUENCE [LARGE SCALE GENOMIC DNA]</scope>
    <source>
        <strain evidence="2">Sxm20200214</strain>
        <tissue evidence="2">Leaf</tissue>
    </source>
</reference>
<keyword evidence="3" id="KW-1185">Reference proteome</keyword>
<name>A0A8X7SB01_BRACI</name>
<gene>
    <name evidence="2" type="ORF">Bca52824_031459</name>
</gene>
<sequence length="198" mass="23161">MNKRLVKIKACQVILKRRCKRMKAMEKKLGKIEKEMKAIKEKEKEKDNYEGFDYQGMDYEWDGQRNDINADMVEPEGQKIDEKESEEEPEVEAEEAEKDDIGGRTRGEAKEMVEDEVEEPEKEAVKYTEEEKQEWYMVVYETKEADEGAAKPAGTEGAPKRRGRPRKATEPKKFTTPEPTKRIRSRSRGFPLSIGWHR</sequence>
<feature type="region of interest" description="Disordered" evidence="1">
    <location>
        <begin position="143"/>
        <end position="198"/>
    </location>
</feature>
<organism evidence="2 3">
    <name type="scientific">Brassica carinata</name>
    <name type="common">Ethiopian mustard</name>
    <name type="synonym">Abyssinian cabbage</name>
    <dbReference type="NCBI Taxonomy" id="52824"/>
    <lineage>
        <taxon>Eukaryota</taxon>
        <taxon>Viridiplantae</taxon>
        <taxon>Streptophyta</taxon>
        <taxon>Embryophyta</taxon>
        <taxon>Tracheophyta</taxon>
        <taxon>Spermatophyta</taxon>
        <taxon>Magnoliopsida</taxon>
        <taxon>eudicotyledons</taxon>
        <taxon>Gunneridae</taxon>
        <taxon>Pentapetalae</taxon>
        <taxon>rosids</taxon>
        <taxon>malvids</taxon>
        <taxon>Brassicales</taxon>
        <taxon>Brassicaceae</taxon>
        <taxon>Brassiceae</taxon>
        <taxon>Brassica</taxon>
    </lineage>
</organism>